<gene>
    <name evidence="1" type="ORF">SAMN04488062_110114</name>
</gene>
<dbReference type="Gene3D" id="3.40.50.2000">
    <property type="entry name" value="Glycogen Phosphorylase B"/>
    <property type="match status" value="1"/>
</dbReference>
<dbReference type="OrthoDB" id="1100717at2"/>
<name>A0A1G8DTL1_9FLAO</name>
<dbReference type="RefSeq" id="WP_139171414.1">
    <property type="nucleotide sequence ID" value="NZ_FNDB01000010.1"/>
</dbReference>
<proteinExistence type="predicted"/>
<evidence type="ECO:0000313" key="1">
    <source>
        <dbReference type="EMBL" id="SDH61034.1"/>
    </source>
</evidence>
<dbReference type="EMBL" id="FNDB01000010">
    <property type="protein sequence ID" value="SDH61034.1"/>
    <property type="molecule type" value="Genomic_DNA"/>
</dbReference>
<organism evidence="1 2">
    <name type="scientific">Flavobacterium omnivorum</name>
    <dbReference type="NCBI Taxonomy" id="178355"/>
    <lineage>
        <taxon>Bacteria</taxon>
        <taxon>Pseudomonadati</taxon>
        <taxon>Bacteroidota</taxon>
        <taxon>Flavobacteriia</taxon>
        <taxon>Flavobacteriales</taxon>
        <taxon>Flavobacteriaceae</taxon>
        <taxon>Flavobacterium</taxon>
    </lineage>
</organism>
<accession>A0A1G8DTL1</accession>
<dbReference type="SUPFAM" id="SSF53756">
    <property type="entry name" value="UDP-Glycosyltransferase/glycogen phosphorylase"/>
    <property type="match status" value="1"/>
</dbReference>
<dbReference type="AlphaFoldDB" id="A0A1G8DTL1"/>
<evidence type="ECO:0000313" key="2">
    <source>
        <dbReference type="Proteomes" id="UP000199274"/>
    </source>
</evidence>
<reference evidence="2" key="1">
    <citation type="submission" date="2016-10" db="EMBL/GenBank/DDBJ databases">
        <authorList>
            <person name="Varghese N."/>
            <person name="Submissions S."/>
        </authorList>
    </citation>
    <scope>NUCLEOTIDE SEQUENCE [LARGE SCALE GENOMIC DNA]</scope>
    <source>
        <strain evidence="2">CGMCC 1.2747</strain>
    </source>
</reference>
<sequence length="434" mass="50236">MNKKRILIISGESWREDSNGGNVLSNLFSTFTDEYEFAQIFTNPAMPSNSICAKYFHISEGEVIKAFLKNQTFGRELQSSDYLIQDELTIKNPSSSNWLTFLKKLNFPIFHTLQDLIWRGSKWQTPELEKFVLDYNPDVIFAPMYYSLFMHRIDRYVAELTNKKLVSYVSDDHLTFRQFSISPVYWFNRLLLRKNVIATAKHYSLLYTMTQEQLEEYQPVLKVPMKVLKKTGNFEGVPPLKTDCGNPLIIMYGGNLIYNRFKTLHKLAQAIKEINQNEIKIQLHIYTQTPITEKLKLLLDDGQNSLLLGKVSMEQLNIKYSGADLVLHVESFELKQRLLTRLSFSTKIIDLMHTGRGILAICSKESSPYKYLKSEDAAICVADVSEIKKTLQHLLEFPEQINEYAIKAWECGVRNHDAKIVTKDLHADFKSMIN</sequence>
<dbReference type="STRING" id="178355.SAMN04488062_110114"/>
<protein>
    <submittedName>
        <fullName evidence="1">Uncharacterized protein</fullName>
    </submittedName>
</protein>
<keyword evidence="2" id="KW-1185">Reference proteome</keyword>
<dbReference type="Proteomes" id="UP000199274">
    <property type="component" value="Unassembled WGS sequence"/>
</dbReference>